<name>A0ABT1FEG8_9GAMM</name>
<dbReference type="InterPro" id="IPR029787">
    <property type="entry name" value="Nucleotide_cyclase"/>
</dbReference>
<dbReference type="Pfam" id="PF00990">
    <property type="entry name" value="GGDEF"/>
    <property type="match status" value="1"/>
</dbReference>
<feature type="domain" description="PAC" evidence="2">
    <location>
        <begin position="225"/>
        <end position="276"/>
    </location>
</feature>
<dbReference type="InterPro" id="IPR035965">
    <property type="entry name" value="PAS-like_dom_sf"/>
</dbReference>
<keyword evidence="5" id="KW-1185">Reference proteome</keyword>
<proteinExistence type="predicted"/>
<accession>A0ABT1FEG8</accession>
<dbReference type="SMART" id="SM00086">
    <property type="entry name" value="PAC"/>
    <property type="match status" value="3"/>
</dbReference>
<feature type="domain" description="GGDEF" evidence="3">
    <location>
        <begin position="441"/>
        <end position="581"/>
    </location>
</feature>
<comment type="caution">
    <text evidence="4">The sequence shown here is derived from an EMBL/GenBank/DDBJ whole genome shotgun (WGS) entry which is preliminary data.</text>
</comment>
<dbReference type="Pfam" id="PF08447">
    <property type="entry name" value="PAS_3"/>
    <property type="match status" value="2"/>
</dbReference>
<dbReference type="InterPro" id="IPR013655">
    <property type="entry name" value="PAS_fold_3"/>
</dbReference>
<dbReference type="SUPFAM" id="SSF55073">
    <property type="entry name" value="Nucleotide cyclase"/>
    <property type="match status" value="1"/>
</dbReference>
<dbReference type="InterPro" id="IPR000160">
    <property type="entry name" value="GGDEF_dom"/>
</dbReference>
<dbReference type="PANTHER" id="PTHR44757">
    <property type="entry name" value="DIGUANYLATE CYCLASE DGCP"/>
    <property type="match status" value="1"/>
</dbReference>
<dbReference type="PROSITE" id="PS50113">
    <property type="entry name" value="PAC"/>
    <property type="match status" value="1"/>
</dbReference>
<dbReference type="Gene3D" id="3.30.450.20">
    <property type="entry name" value="PAS domain"/>
    <property type="match status" value="3"/>
</dbReference>
<reference evidence="4 5" key="1">
    <citation type="submission" date="2022-06" db="EMBL/GenBank/DDBJ databases">
        <title>Dyella sp. Sa strain:Sa Genome sequencing.</title>
        <authorList>
            <person name="Park S."/>
        </authorList>
    </citation>
    <scope>NUCLEOTIDE SEQUENCE [LARGE SCALE GENOMIC DNA]</scope>
    <source>
        <strain evidence="4 5">Sa</strain>
    </source>
</reference>
<dbReference type="CDD" id="cd00130">
    <property type="entry name" value="PAS"/>
    <property type="match status" value="3"/>
</dbReference>
<evidence type="ECO:0000259" key="1">
    <source>
        <dbReference type="PROSITE" id="PS50112"/>
    </source>
</evidence>
<dbReference type="InterPro" id="IPR001610">
    <property type="entry name" value="PAC"/>
</dbReference>
<evidence type="ECO:0000313" key="5">
    <source>
        <dbReference type="Proteomes" id="UP001204615"/>
    </source>
</evidence>
<dbReference type="PANTHER" id="PTHR44757:SF2">
    <property type="entry name" value="BIOFILM ARCHITECTURE MAINTENANCE PROTEIN MBAA"/>
    <property type="match status" value="1"/>
</dbReference>
<dbReference type="Proteomes" id="UP001204615">
    <property type="component" value="Unassembled WGS sequence"/>
</dbReference>
<dbReference type="CDD" id="cd01949">
    <property type="entry name" value="GGDEF"/>
    <property type="match status" value="1"/>
</dbReference>
<dbReference type="InterPro" id="IPR043128">
    <property type="entry name" value="Rev_trsase/Diguanyl_cyclase"/>
</dbReference>
<dbReference type="PROSITE" id="PS50887">
    <property type="entry name" value="GGDEF"/>
    <property type="match status" value="1"/>
</dbReference>
<dbReference type="SMART" id="SM00091">
    <property type="entry name" value="PAS"/>
    <property type="match status" value="3"/>
</dbReference>
<dbReference type="InterPro" id="IPR000014">
    <property type="entry name" value="PAS"/>
</dbReference>
<feature type="domain" description="PAS" evidence="1">
    <location>
        <begin position="148"/>
        <end position="205"/>
    </location>
</feature>
<evidence type="ECO:0000259" key="3">
    <source>
        <dbReference type="PROSITE" id="PS50887"/>
    </source>
</evidence>
<dbReference type="SMART" id="SM00267">
    <property type="entry name" value="GGDEF"/>
    <property type="match status" value="1"/>
</dbReference>
<evidence type="ECO:0000259" key="2">
    <source>
        <dbReference type="PROSITE" id="PS50113"/>
    </source>
</evidence>
<sequence length="592" mass="66045">MPRSTGHTPRCARSSSFRWTGCRRFGEDKRQMAAPPTPPGELLQLLPEAVVQTDALWTITYLNPAWQKLTGHSVDGALGRSLLDFVHPEDTGTLRSGMPVFRLRVADGDYRWMRLQMQPKTDEADRVISRQGVLIEITEITEQVLIEVRQRFLRLLETIDGVVWEAELGVGNTFLSPQVERLFGYSVEEWRADPGFWRQHVHPDDLPAALVIDDAAYHATHSYAYEMSYRLIAKSGRVVWVRDLCRVDVEEGRPNRMIGLMIDVTQQKNTELELLESDNRYALATRGSNDGIWDWNLQTGVLHVSARFNEIVGLEDAGPLHDDAWHFLQQLIDPDDHERVQAAYRRHLAGHRPNFSVDFRARQGSGRLVWLNWRGVAQFEDGVAVRMAGSLSDLAERGSSYDALTNLPGRPLFRDRLEHAIALHQDRSSRGGEAQTAGDNTMFAVLLLDLDRFKAVNDTLGHHVGDQLLQQVARRLESCVRAIDLVARMSGDEFNVLLESVDHDGATDRAHQIASALAAPYHIGPHTVTCGASIGVVSSRAGFATTDDYLRAADAAMYQAKSLALGVCVFSGKGRERESESNLQSGAMKGAP</sequence>
<dbReference type="Pfam" id="PF00989">
    <property type="entry name" value="PAS"/>
    <property type="match status" value="1"/>
</dbReference>
<feature type="domain" description="PAS" evidence="1">
    <location>
        <begin position="277"/>
        <end position="351"/>
    </location>
</feature>
<feature type="domain" description="PAS" evidence="1">
    <location>
        <begin position="41"/>
        <end position="96"/>
    </location>
</feature>
<evidence type="ECO:0000313" key="4">
    <source>
        <dbReference type="EMBL" id="MCP1375781.1"/>
    </source>
</evidence>
<dbReference type="NCBIfam" id="TIGR00254">
    <property type="entry name" value="GGDEF"/>
    <property type="match status" value="1"/>
</dbReference>
<dbReference type="EMBL" id="JAMZEK010000004">
    <property type="protein sequence ID" value="MCP1375781.1"/>
    <property type="molecule type" value="Genomic_DNA"/>
</dbReference>
<protein>
    <submittedName>
        <fullName evidence="4">PAS domain-containing protein</fullName>
    </submittedName>
</protein>
<gene>
    <name evidence="4" type="ORF">NC595_17165</name>
</gene>
<organism evidence="4 5">
    <name type="scientific">Dyella lutea</name>
    <dbReference type="NCBI Taxonomy" id="2950441"/>
    <lineage>
        <taxon>Bacteria</taxon>
        <taxon>Pseudomonadati</taxon>
        <taxon>Pseudomonadota</taxon>
        <taxon>Gammaproteobacteria</taxon>
        <taxon>Lysobacterales</taxon>
        <taxon>Rhodanobacteraceae</taxon>
        <taxon>Dyella</taxon>
    </lineage>
</organism>
<dbReference type="InterPro" id="IPR000700">
    <property type="entry name" value="PAS-assoc_C"/>
</dbReference>
<dbReference type="PROSITE" id="PS50112">
    <property type="entry name" value="PAS"/>
    <property type="match status" value="3"/>
</dbReference>
<dbReference type="RefSeq" id="WP_253568538.1">
    <property type="nucleotide sequence ID" value="NZ_JAMZEK010000004.1"/>
</dbReference>
<dbReference type="NCBIfam" id="TIGR00229">
    <property type="entry name" value="sensory_box"/>
    <property type="match status" value="3"/>
</dbReference>
<dbReference type="InterPro" id="IPR052155">
    <property type="entry name" value="Biofilm_reg_signaling"/>
</dbReference>
<dbReference type="Gene3D" id="3.30.70.270">
    <property type="match status" value="1"/>
</dbReference>
<dbReference type="InterPro" id="IPR013767">
    <property type="entry name" value="PAS_fold"/>
</dbReference>
<dbReference type="SUPFAM" id="SSF55785">
    <property type="entry name" value="PYP-like sensor domain (PAS domain)"/>
    <property type="match status" value="3"/>
</dbReference>